<gene>
    <name evidence="6" type="ORF">LPAF129_13730</name>
</gene>
<evidence type="ECO:0000256" key="2">
    <source>
        <dbReference type="ARBA" id="ARBA00022692"/>
    </source>
</evidence>
<reference evidence="6" key="1">
    <citation type="journal article" date="2022" name="Int. J. Syst. Evol. Microbiol.">
        <title>A novel species of lactic acid bacteria, Ligilactobacillus pabuli sp. nov., isolated from alfalfa silage.</title>
        <authorList>
            <person name="Tohno M."/>
            <person name="Tanizawa Y."/>
            <person name="Sawada H."/>
            <person name="Sakamoto M."/>
            <person name="Ohkuma M."/>
            <person name="Kobayashi H."/>
        </authorList>
    </citation>
    <scope>NUCLEOTIDE SEQUENCE</scope>
    <source>
        <strain evidence="6">AF129</strain>
    </source>
</reference>
<feature type="transmembrane region" description="Helical" evidence="5">
    <location>
        <begin position="90"/>
        <end position="110"/>
    </location>
</feature>
<evidence type="ECO:0000256" key="1">
    <source>
        <dbReference type="ARBA" id="ARBA00004141"/>
    </source>
</evidence>
<evidence type="ECO:0000256" key="5">
    <source>
        <dbReference type="SAM" id="Phobius"/>
    </source>
</evidence>
<dbReference type="CDD" id="cd16914">
    <property type="entry name" value="EcfT"/>
    <property type="match status" value="1"/>
</dbReference>
<keyword evidence="3 5" id="KW-1133">Transmembrane helix</keyword>
<keyword evidence="7" id="KW-1185">Reference proteome</keyword>
<dbReference type="EMBL" id="BQXH01000011">
    <property type="protein sequence ID" value="GKS81687.1"/>
    <property type="molecule type" value="Genomic_DNA"/>
</dbReference>
<feature type="transmembrane region" description="Helical" evidence="5">
    <location>
        <begin position="49"/>
        <end position="69"/>
    </location>
</feature>
<sequence length="230" mass="25869">MFSHLDPRTILYYIVVSQIILLLDASVLLEASTVLLFTLPFWFNHQWRLAGGIVVLYFLQLTASLFWLPHVNNAVLLYPLSMLTTGFRELVPGILVGLIAFKFTTLAAWISLFKKWHLPKFFTVSFAVFFRFFPTIRADYRQIRDALAFRGIERGFLGFVKHPGQTFELILIPLLMNASQVASDLTISVLTKGLGLTGRQTSMVVLRLTKVDAFDLAVGSVPILLALGGF</sequence>
<dbReference type="Proteomes" id="UP001055149">
    <property type="component" value="Unassembled WGS sequence"/>
</dbReference>
<name>A0ABQ5JI34_9LACO</name>
<evidence type="ECO:0000256" key="3">
    <source>
        <dbReference type="ARBA" id="ARBA00022989"/>
    </source>
</evidence>
<comment type="subcellular location">
    <subcellularLocation>
        <location evidence="1">Membrane</location>
        <topology evidence="1">Multi-pass membrane protein</topology>
    </subcellularLocation>
</comment>
<accession>A0ABQ5JI34</accession>
<protein>
    <submittedName>
        <fullName evidence="6">Cobalt ABC transporter permease</fullName>
    </submittedName>
</protein>
<dbReference type="Pfam" id="PF02361">
    <property type="entry name" value="CbiQ"/>
    <property type="match status" value="1"/>
</dbReference>
<proteinExistence type="predicted"/>
<keyword evidence="4 5" id="KW-0472">Membrane</keyword>
<organism evidence="6 7">
    <name type="scientific">Ligilactobacillus pabuli</name>
    <dbReference type="NCBI Taxonomy" id="2886039"/>
    <lineage>
        <taxon>Bacteria</taxon>
        <taxon>Bacillati</taxon>
        <taxon>Bacillota</taxon>
        <taxon>Bacilli</taxon>
        <taxon>Lactobacillales</taxon>
        <taxon>Lactobacillaceae</taxon>
        <taxon>Ligilactobacillus</taxon>
    </lineage>
</organism>
<dbReference type="InterPro" id="IPR003339">
    <property type="entry name" value="ABC/ECF_trnsptr_transmembrane"/>
</dbReference>
<keyword evidence="2 5" id="KW-0812">Transmembrane</keyword>
<evidence type="ECO:0000256" key="4">
    <source>
        <dbReference type="ARBA" id="ARBA00023136"/>
    </source>
</evidence>
<feature type="transmembrane region" description="Helical" evidence="5">
    <location>
        <begin position="12"/>
        <end position="43"/>
    </location>
</feature>
<dbReference type="RefSeq" id="WP_244055431.1">
    <property type="nucleotide sequence ID" value="NZ_BQXH01000011.1"/>
</dbReference>
<evidence type="ECO:0000313" key="7">
    <source>
        <dbReference type="Proteomes" id="UP001055149"/>
    </source>
</evidence>
<evidence type="ECO:0000313" key="6">
    <source>
        <dbReference type="EMBL" id="GKS81687.1"/>
    </source>
</evidence>
<comment type="caution">
    <text evidence="6">The sequence shown here is derived from an EMBL/GenBank/DDBJ whole genome shotgun (WGS) entry which is preliminary data.</text>
</comment>